<dbReference type="PANTHER" id="PTHR46114:SF2">
    <property type="entry name" value="CULLIN N-TERMINAL DOMAIN-CONTAINING PROTEIN"/>
    <property type="match status" value="1"/>
</dbReference>
<dbReference type="PANTHER" id="PTHR46114">
    <property type="entry name" value="APPLE DOMAIN-CONTAINING PROTEIN"/>
    <property type="match status" value="1"/>
</dbReference>
<dbReference type="Gene3D" id="3.60.10.10">
    <property type="entry name" value="Endonuclease/exonuclease/phosphatase"/>
    <property type="match status" value="1"/>
</dbReference>
<gene>
    <name evidence="1" type="ORF">LAZ67_9003697</name>
</gene>
<dbReference type="InterPro" id="IPR036691">
    <property type="entry name" value="Endo/exonu/phosph_ase_sf"/>
</dbReference>
<evidence type="ECO:0000313" key="1">
    <source>
        <dbReference type="EMBL" id="UYV72558.1"/>
    </source>
</evidence>
<reference evidence="1 2" key="1">
    <citation type="submission" date="2022-01" db="EMBL/GenBank/DDBJ databases">
        <title>A chromosomal length assembly of Cordylochernes scorpioides.</title>
        <authorList>
            <person name="Zeh D."/>
            <person name="Zeh J."/>
        </authorList>
    </citation>
    <scope>NUCLEOTIDE SEQUENCE [LARGE SCALE GENOMIC DNA]</scope>
    <source>
        <strain evidence="1">IN4F17</strain>
        <tissue evidence="1">Whole Body</tissue>
    </source>
</reference>
<sequence>MKSKTDISSNATASGVTAASGAAARAHEENKELTCLLCDNNEHIICPQETKLNQNLRFNIKDYTTLRMDRPGKFGGGLAVLIKTLEIKFKEIAYNQSKPREGTTEVQAIEIYLTGLIETLSEASSDIAILLGDFNAERPTWGSPVQDNKELSSHIDPYPPVEEARKIAIKRTLDRHAKEKMKYDSKHRTPQFEVGDIVLVKAYHHPNSGHKNIVYPPLIDSENIYLPPLHIKLGLMKNFVKAMDRNASGIPYLKQKCSSISDAKIKEGIFVGPQIRELLQDGNFQNSLNEVEAAAWNSFRNVFKNFLGSVKVENYRDIVNDLLLS</sequence>
<dbReference type="EMBL" id="CP092871">
    <property type="protein sequence ID" value="UYV72558.1"/>
    <property type="molecule type" value="Genomic_DNA"/>
</dbReference>
<accession>A0ABY6KUM7</accession>
<evidence type="ECO:0000313" key="2">
    <source>
        <dbReference type="Proteomes" id="UP001235939"/>
    </source>
</evidence>
<proteinExistence type="predicted"/>
<protein>
    <submittedName>
        <fullName evidence="1">Uncharacterized protein</fullName>
    </submittedName>
</protein>
<organism evidence="1 2">
    <name type="scientific">Cordylochernes scorpioides</name>
    <dbReference type="NCBI Taxonomy" id="51811"/>
    <lineage>
        <taxon>Eukaryota</taxon>
        <taxon>Metazoa</taxon>
        <taxon>Ecdysozoa</taxon>
        <taxon>Arthropoda</taxon>
        <taxon>Chelicerata</taxon>
        <taxon>Arachnida</taxon>
        <taxon>Pseudoscorpiones</taxon>
        <taxon>Cheliferoidea</taxon>
        <taxon>Chernetidae</taxon>
        <taxon>Cordylochernes</taxon>
    </lineage>
</organism>
<dbReference type="SUPFAM" id="SSF56219">
    <property type="entry name" value="DNase I-like"/>
    <property type="match status" value="1"/>
</dbReference>
<keyword evidence="2" id="KW-1185">Reference proteome</keyword>
<name>A0ABY6KUM7_9ARAC</name>
<dbReference type="Proteomes" id="UP001235939">
    <property type="component" value="Chromosome 09"/>
</dbReference>